<dbReference type="NCBIfam" id="TIGR00368">
    <property type="entry name" value="YifB family Mg chelatase-like AAA ATPase"/>
    <property type="match status" value="1"/>
</dbReference>
<keyword evidence="3" id="KW-0067">ATP-binding</keyword>
<evidence type="ECO:0000256" key="1">
    <source>
        <dbReference type="ARBA" id="ARBA00006354"/>
    </source>
</evidence>
<accession>A0A239PJP5</accession>
<dbReference type="PRINTS" id="PR01657">
    <property type="entry name" value="MCMFAMILY"/>
</dbReference>
<keyword evidence="2" id="KW-0547">Nucleotide-binding</keyword>
<comment type="similarity">
    <text evidence="1">Belongs to the Mg-chelatase subunits D/I family. ComM subfamily.</text>
</comment>
<dbReference type="InterPro" id="IPR045006">
    <property type="entry name" value="CHLI-like"/>
</dbReference>
<dbReference type="InterPro" id="IPR020568">
    <property type="entry name" value="Ribosomal_Su5_D2-typ_SF"/>
</dbReference>
<dbReference type="AlphaFoldDB" id="A0A239PJP5"/>
<dbReference type="SUPFAM" id="SSF54211">
    <property type="entry name" value="Ribosomal protein S5 domain 2-like"/>
    <property type="match status" value="1"/>
</dbReference>
<dbReference type="Gene3D" id="3.30.230.10">
    <property type="match status" value="1"/>
</dbReference>
<dbReference type="RefSeq" id="WP_089411014.1">
    <property type="nucleotide sequence ID" value="NZ_FZQA01000001.1"/>
</dbReference>
<dbReference type="Pfam" id="PF13335">
    <property type="entry name" value="Mg_chelatase_C"/>
    <property type="match status" value="1"/>
</dbReference>
<evidence type="ECO:0000256" key="3">
    <source>
        <dbReference type="ARBA" id="ARBA00022840"/>
    </source>
</evidence>
<dbReference type="InterPro" id="IPR027417">
    <property type="entry name" value="P-loop_NTPase"/>
</dbReference>
<dbReference type="InterPro" id="IPR001208">
    <property type="entry name" value="MCM_dom"/>
</dbReference>
<sequence>MVAQLSTFAFHGVEARPVTVQAQMSGGSFHFAIVGLPDKAVSESRERVQAALAAVGLGLPPRRVTVNLAPADLPKEGGHFDLAIALALLMEMGACPRDAAEGFAVIGELGLDGSIAPVAGALPAAIAANARGLGLICPAACGAEAAWAGGEARILAPASLIQLVNHFKGTQTLAPPRPGALAPAPAAPDLAEVKGQEAAKRALEVAAAGGHNLLMVGPPGAGKSMLAARLPGLLPPLTPEETLEVSMIQSLAGRLEGGRLTRARPFRAPHHSASMAAMIGGGARARPGEASLAHHGVLFLDELPEFAAPVLDALRQPLETGDVLIARANAHVRYPARFQLVAAMNPCRCGYGRASGRACGRGANCEAVYQARISGPLLDRIDIALELQPVAAADLAAPAAGETSAAVAARVAAAREAQLERARGLALPAAVNAALPDAALARVAAPDAEGANLLARAAETLGLSARGYHRTLRLARTLADLDGADGVRRRHIAEAVSYRRRDPGEPPGAAQGAAFAAAGGRRVNHGA</sequence>
<dbReference type="InterPro" id="IPR014721">
    <property type="entry name" value="Ribsml_uS5_D2-typ_fold_subgr"/>
</dbReference>
<gene>
    <name evidence="6" type="ORF">SAMN06297382_0524</name>
</gene>
<dbReference type="PANTHER" id="PTHR32039">
    <property type="entry name" value="MAGNESIUM-CHELATASE SUBUNIT CHLI"/>
    <property type="match status" value="1"/>
</dbReference>
<evidence type="ECO:0000256" key="2">
    <source>
        <dbReference type="ARBA" id="ARBA00022741"/>
    </source>
</evidence>
<dbReference type="SUPFAM" id="SSF52540">
    <property type="entry name" value="P-loop containing nucleoside triphosphate hydrolases"/>
    <property type="match status" value="1"/>
</dbReference>
<feature type="domain" description="AAA+ ATPase" evidence="5">
    <location>
        <begin position="209"/>
        <end position="391"/>
    </location>
</feature>
<dbReference type="InterPro" id="IPR004482">
    <property type="entry name" value="Mg_chelat-rel"/>
</dbReference>
<feature type="region of interest" description="Disordered" evidence="4">
    <location>
        <begin position="500"/>
        <end position="527"/>
    </location>
</feature>
<dbReference type="GO" id="GO:0003677">
    <property type="term" value="F:DNA binding"/>
    <property type="evidence" value="ECO:0007669"/>
    <property type="project" value="InterPro"/>
</dbReference>
<dbReference type="SMART" id="SM00382">
    <property type="entry name" value="AAA"/>
    <property type="match status" value="1"/>
</dbReference>
<name>A0A239PJP5_9PROT</name>
<dbReference type="PANTHER" id="PTHR32039:SF7">
    <property type="entry name" value="COMPETENCE PROTEIN COMM"/>
    <property type="match status" value="1"/>
</dbReference>
<dbReference type="EMBL" id="FZQA01000001">
    <property type="protein sequence ID" value="SNT68028.1"/>
    <property type="molecule type" value="Genomic_DNA"/>
</dbReference>
<dbReference type="GO" id="GO:0005524">
    <property type="term" value="F:ATP binding"/>
    <property type="evidence" value="ECO:0007669"/>
    <property type="project" value="UniProtKB-KW"/>
</dbReference>
<proteinExistence type="inferred from homology"/>
<dbReference type="Pfam" id="PF01078">
    <property type="entry name" value="Mg_chelatase"/>
    <property type="match status" value="1"/>
</dbReference>
<protein>
    <submittedName>
        <fullName evidence="6">Magnesium chelatase family protein</fullName>
    </submittedName>
</protein>
<evidence type="ECO:0000256" key="4">
    <source>
        <dbReference type="SAM" id="MobiDB-lite"/>
    </source>
</evidence>
<keyword evidence="7" id="KW-1185">Reference proteome</keyword>
<dbReference type="InterPro" id="IPR025158">
    <property type="entry name" value="Mg_chelat-rel_C"/>
</dbReference>
<evidence type="ECO:0000259" key="5">
    <source>
        <dbReference type="SMART" id="SM00382"/>
    </source>
</evidence>
<feature type="compositionally biased region" description="Low complexity" evidence="4">
    <location>
        <begin position="507"/>
        <end position="520"/>
    </location>
</feature>
<dbReference type="Pfam" id="PF13541">
    <property type="entry name" value="ChlI"/>
    <property type="match status" value="1"/>
</dbReference>
<dbReference type="OrthoDB" id="9813147at2"/>
<dbReference type="InterPro" id="IPR000523">
    <property type="entry name" value="Mg_chelatse_chII-like_cat_dom"/>
</dbReference>
<evidence type="ECO:0000313" key="7">
    <source>
        <dbReference type="Proteomes" id="UP000198346"/>
    </source>
</evidence>
<dbReference type="Proteomes" id="UP000198346">
    <property type="component" value="Unassembled WGS sequence"/>
</dbReference>
<evidence type="ECO:0000313" key="6">
    <source>
        <dbReference type="EMBL" id="SNT68028.1"/>
    </source>
</evidence>
<dbReference type="Gene3D" id="3.40.50.300">
    <property type="entry name" value="P-loop containing nucleotide triphosphate hydrolases"/>
    <property type="match status" value="1"/>
</dbReference>
<organism evidence="6 7">
    <name type="scientific">Amphiplicatus metriothermophilus</name>
    <dbReference type="NCBI Taxonomy" id="1519374"/>
    <lineage>
        <taxon>Bacteria</taxon>
        <taxon>Pseudomonadati</taxon>
        <taxon>Pseudomonadota</taxon>
        <taxon>Alphaproteobacteria</taxon>
        <taxon>Parvularculales</taxon>
        <taxon>Parvularculaceae</taxon>
        <taxon>Amphiplicatus</taxon>
    </lineage>
</organism>
<reference evidence="6 7" key="1">
    <citation type="submission" date="2017-07" db="EMBL/GenBank/DDBJ databases">
        <authorList>
            <person name="Sun Z.S."/>
            <person name="Albrecht U."/>
            <person name="Echele G."/>
            <person name="Lee C.C."/>
        </authorList>
    </citation>
    <scope>NUCLEOTIDE SEQUENCE [LARGE SCALE GENOMIC DNA]</scope>
    <source>
        <strain evidence="6 7">CGMCC 1.12710</strain>
    </source>
</reference>
<dbReference type="InterPro" id="IPR003593">
    <property type="entry name" value="AAA+_ATPase"/>
</dbReference>